<evidence type="ECO:0000256" key="5">
    <source>
        <dbReference type="ARBA" id="ARBA00022801"/>
    </source>
</evidence>
<dbReference type="Pfam" id="PF02578">
    <property type="entry name" value="Cu-oxidase_4"/>
    <property type="match status" value="1"/>
</dbReference>
<keyword evidence="3" id="KW-0808">Transferase</keyword>
<dbReference type="Gene3D" id="3.60.140.10">
    <property type="entry name" value="CNF1/YfiH-like putative cysteine hydrolases"/>
    <property type="match status" value="1"/>
</dbReference>
<comment type="catalytic activity">
    <reaction evidence="9">
        <text>S-methyl-5'-thioadenosine + phosphate = 5-(methylsulfanyl)-alpha-D-ribose 1-phosphate + adenine</text>
        <dbReference type="Rhea" id="RHEA:11852"/>
        <dbReference type="ChEBI" id="CHEBI:16708"/>
        <dbReference type="ChEBI" id="CHEBI:17509"/>
        <dbReference type="ChEBI" id="CHEBI:43474"/>
        <dbReference type="ChEBI" id="CHEBI:58533"/>
        <dbReference type="EC" id="2.4.2.28"/>
    </reaction>
    <physiologicalReaction direction="left-to-right" evidence="9">
        <dbReference type="Rhea" id="RHEA:11853"/>
    </physiologicalReaction>
</comment>
<evidence type="ECO:0000256" key="4">
    <source>
        <dbReference type="ARBA" id="ARBA00022723"/>
    </source>
</evidence>
<reference evidence="10 11" key="1">
    <citation type="journal article" date="2015" name="Nature">
        <title>rRNA introns, odd ribosomes, and small enigmatic genomes across a large radiation of phyla.</title>
        <authorList>
            <person name="Brown C.T."/>
            <person name="Hug L.A."/>
            <person name="Thomas B.C."/>
            <person name="Sharon I."/>
            <person name="Castelle C.J."/>
            <person name="Singh A."/>
            <person name="Wilkins M.J."/>
            <person name="Williams K.H."/>
            <person name="Banfield J.F."/>
        </authorList>
    </citation>
    <scope>NUCLEOTIDE SEQUENCE [LARGE SCALE GENOMIC DNA]</scope>
</reference>
<comment type="caution">
    <text evidence="10">The sequence shown here is derived from an EMBL/GenBank/DDBJ whole genome shotgun (WGS) entry which is preliminary data.</text>
</comment>
<evidence type="ECO:0000256" key="2">
    <source>
        <dbReference type="ARBA" id="ARBA00007353"/>
    </source>
</evidence>
<dbReference type="InterPro" id="IPR038371">
    <property type="entry name" value="Cu_polyphenol_OxRdtase_sf"/>
</dbReference>
<evidence type="ECO:0000256" key="6">
    <source>
        <dbReference type="ARBA" id="ARBA00022833"/>
    </source>
</evidence>
<gene>
    <name evidence="10" type="ORF">UY61_C0088G0004</name>
</gene>
<evidence type="ECO:0000313" key="11">
    <source>
        <dbReference type="Proteomes" id="UP000034201"/>
    </source>
</evidence>
<proteinExistence type="inferred from homology"/>
<dbReference type="Proteomes" id="UP000034201">
    <property type="component" value="Unassembled WGS sequence"/>
</dbReference>
<keyword evidence="4" id="KW-0479">Metal-binding</keyword>
<protein>
    <recommendedName>
        <fullName evidence="12">Purine nucleoside phosphorylase</fullName>
    </recommendedName>
</protein>
<dbReference type="PANTHER" id="PTHR30616:SF2">
    <property type="entry name" value="PURINE NUCLEOSIDE PHOSPHORYLASE LACC1"/>
    <property type="match status" value="1"/>
</dbReference>
<evidence type="ECO:0000313" key="10">
    <source>
        <dbReference type="EMBL" id="KKW18220.1"/>
    </source>
</evidence>
<keyword evidence="5" id="KW-0378">Hydrolase</keyword>
<organism evidence="10 11">
    <name type="scientific">Candidatus Adlerbacteria bacterium GW2011_GWC1_50_9</name>
    <dbReference type="NCBI Taxonomy" id="1618608"/>
    <lineage>
        <taxon>Bacteria</taxon>
        <taxon>Candidatus Adleribacteriota</taxon>
    </lineage>
</organism>
<comment type="similarity">
    <text evidence="2">Belongs to the purine nucleoside phosphorylase YfiH/LACC1 family.</text>
</comment>
<comment type="catalytic activity">
    <reaction evidence="7">
        <text>adenosine + H2O + H(+) = inosine + NH4(+)</text>
        <dbReference type="Rhea" id="RHEA:24408"/>
        <dbReference type="ChEBI" id="CHEBI:15377"/>
        <dbReference type="ChEBI" id="CHEBI:15378"/>
        <dbReference type="ChEBI" id="CHEBI:16335"/>
        <dbReference type="ChEBI" id="CHEBI:17596"/>
        <dbReference type="ChEBI" id="CHEBI:28938"/>
        <dbReference type="EC" id="3.5.4.4"/>
    </reaction>
    <physiologicalReaction direction="left-to-right" evidence="7">
        <dbReference type="Rhea" id="RHEA:24409"/>
    </physiologicalReaction>
</comment>
<sequence>MRHSPVAGRRKLLLATSRRSDGSMGSSGSAADAKNLGNRKRFFRKLDIPFSRLVRCTQVHGNKILLVEKRFPRRGDRADGLFTRESNTFLGILTADCLPVFFWDRASSAVGIAHAGWRGVVKGIATKMVLQFRSSGISPRSLRVVIGPAIQKCHFEIWPRTWHKGLKPFIPTPSRIPCGLAAGIKGDFKSFPRSPVPRGKMWGFIRRHRSLFGKKKLLIEKDGRIFLDLPGVLYEELIRAGIPGSHIRSTGECTFHLSRRFFSHRRKTLGGRDQFGNMLSVIGIEIRSSI</sequence>
<dbReference type="InterPro" id="IPR003730">
    <property type="entry name" value="Cu_polyphenol_OxRdtase"/>
</dbReference>
<dbReference type="SUPFAM" id="SSF64438">
    <property type="entry name" value="CNF1/YfiH-like putative cysteine hydrolases"/>
    <property type="match status" value="1"/>
</dbReference>
<name>A0A0G1WHZ0_9BACT</name>
<dbReference type="GO" id="GO:0005507">
    <property type="term" value="F:copper ion binding"/>
    <property type="evidence" value="ECO:0007669"/>
    <property type="project" value="TreeGrafter"/>
</dbReference>
<evidence type="ECO:0000256" key="8">
    <source>
        <dbReference type="ARBA" id="ARBA00048968"/>
    </source>
</evidence>
<dbReference type="AlphaFoldDB" id="A0A0G1WHZ0"/>
<dbReference type="GO" id="GO:0016787">
    <property type="term" value="F:hydrolase activity"/>
    <property type="evidence" value="ECO:0007669"/>
    <property type="project" value="UniProtKB-KW"/>
</dbReference>
<comment type="catalytic activity">
    <reaction evidence="8">
        <text>adenosine + phosphate = alpha-D-ribose 1-phosphate + adenine</text>
        <dbReference type="Rhea" id="RHEA:27642"/>
        <dbReference type="ChEBI" id="CHEBI:16335"/>
        <dbReference type="ChEBI" id="CHEBI:16708"/>
        <dbReference type="ChEBI" id="CHEBI:43474"/>
        <dbReference type="ChEBI" id="CHEBI:57720"/>
        <dbReference type="EC" id="2.4.2.1"/>
    </reaction>
    <physiologicalReaction direction="left-to-right" evidence="8">
        <dbReference type="Rhea" id="RHEA:27643"/>
    </physiologicalReaction>
</comment>
<evidence type="ECO:0000256" key="7">
    <source>
        <dbReference type="ARBA" id="ARBA00047989"/>
    </source>
</evidence>
<dbReference type="CDD" id="cd16833">
    <property type="entry name" value="YfiH"/>
    <property type="match status" value="1"/>
</dbReference>
<evidence type="ECO:0000256" key="9">
    <source>
        <dbReference type="ARBA" id="ARBA00049893"/>
    </source>
</evidence>
<dbReference type="InterPro" id="IPR011324">
    <property type="entry name" value="Cytotoxic_necrot_fac-like_cat"/>
</dbReference>
<evidence type="ECO:0008006" key="12">
    <source>
        <dbReference type="Google" id="ProtNLM"/>
    </source>
</evidence>
<dbReference type="PATRIC" id="fig|1618608.3.peg.979"/>
<dbReference type="GO" id="GO:0017061">
    <property type="term" value="F:S-methyl-5-thioadenosine phosphorylase activity"/>
    <property type="evidence" value="ECO:0007669"/>
    <property type="project" value="UniProtKB-EC"/>
</dbReference>
<dbReference type="EMBL" id="LCQQ01000088">
    <property type="protein sequence ID" value="KKW18220.1"/>
    <property type="molecule type" value="Genomic_DNA"/>
</dbReference>
<evidence type="ECO:0000256" key="1">
    <source>
        <dbReference type="ARBA" id="ARBA00000553"/>
    </source>
</evidence>
<keyword evidence="6" id="KW-0862">Zinc</keyword>
<evidence type="ECO:0000256" key="3">
    <source>
        <dbReference type="ARBA" id="ARBA00022679"/>
    </source>
</evidence>
<dbReference type="PANTHER" id="PTHR30616">
    <property type="entry name" value="UNCHARACTERIZED PROTEIN YFIH"/>
    <property type="match status" value="1"/>
</dbReference>
<comment type="catalytic activity">
    <reaction evidence="1">
        <text>inosine + phosphate = alpha-D-ribose 1-phosphate + hypoxanthine</text>
        <dbReference type="Rhea" id="RHEA:27646"/>
        <dbReference type="ChEBI" id="CHEBI:17368"/>
        <dbReference type="ChEBI" id="CHEBI:17596"/>
        <dbReference type="ChEBI" id="CHEBI:43474"/>
        <dbReference type="ChEBI" id="CHEBI:57720"/>
        <dbReference type="EC" id="2.4.2.1"/>
    </reaction>
    <physiologicalReaction direction="left-to-right" evidence="1">
        <dbReference type="Rhea" id="RHEA:27647"/>
    </physiologicalReaction>
</comment>
<accession>A0A0G1WHZ0</accession>